<reference evidence="2" key="1">
    <citation type="submission" date="2021-01" db="EMBL/GenBank/DDBJ databases">
        <title>Whole genome shotgun sequence of Actinoplanes rishiriensis NBRC 108556.</title>
        <authorList>
            <person name="Komaki H."/>
            <person name="Tamura T."/>
        </authorList>
    </citation>
    <scope>NUCLEOTIDE SEQUENCE</scope>
    <source>
        <strain evidence="2">NBRC 108556</strain>
    </source>
</reference>
<dbReference type="EMBL" id="BOMV01000060">
    <property type="protein sequence ID" value="GIE98138.1"/>
    <property type="molecule type" value="Genomic_DNA"/>
</dbReference>
<feature type="domain" description="STAS" evidence="1">
    <location>
        <begin position="1"/>
        <end position="104"/>
    </location>
</feature>
<protein>
    <recommendedName>
        <fullName evidence="1">STAS domain-containing protein</fullName>
    </recommendedName>
</protein>
<dbReference type="RefSeq" id="WP_203785171.1">
    <property type="nucleotide sequence ID" value="NZ_BOMV01000060.1"/>
</dbReference>
<proteinExistence type="predicted"/>
<gene>
    <name evidence="2" type="ORF">Ari01nite_56030</name>
</gene>
<dbReference type="InterPro" id="IPR036513">
    <property type="entry name" value="STAS_dom_sf"/>
</dbReference>
<organism evidence="2 3">
    <name type="scientific">Paractinoplanes rishiriensis</name>
    <dbReference type="NCBI Taxonomy" id="1050105"/>
    <lineage>
        <taxon>Bacteria</taxon>
        <taxon>Bacillati</taxon>
        <taxon>Actinomycetota</taxon>
        <taxon>Actinomycetes</taxon>
        <taxon>Micromonosporales</taxon>
        <taxon>Micromonosporaceae</taxon>
        <taxon>Paractinoplanes</taxon>
    </lineage>
</organism>
<name>A0A919MWS4_9ACTN</name>
<dbReference type="PROSITE" id="PS50801">
    <property type="entry name" value="STAS"/>
    <property type="match status" value="1"/>
</dbReference>
<accession>A0A919MWS4</accession>
<dbReference type="SUPFAM" id="SSF52091">
    <property type="entry name" value="SpoIIaa-like"/>
    <property type="match status" value="1"/>
</dbReference>
<evidence type="ECO:0000313" key="3">
    <source>
        <dbReference type="Proteomes" id="UP000636960"/>
    </source>
</evidence>
<dbReference type="AlphaFoldDB" id="A0A919MWS4"/>
<dbReference type="InterPro" id="IPR002645">
    <property type="entry name" value="STAS_dom"/>
</dbReference>
<dbReference type="Proteomes" id="UP000636960">
    <property type="component" value="Unassembled WGS sequence"/>
</dbReference>
<comment type="caution">
    <text evidence="2">The sequence shown here is derived from an EMBL/GenBank/DDBJ whole genome shotgun (WGS) entry which is preliminary data.</text>
</comment>
<dbReference type="Gene3D" id="3.30.750.24">
    <property type="entry name" value="STAS domain"/>
    <property type="match status" value="1"/>
</dbReference>
<evidence type="ECO:0000259" key="1">
    <source>
        <dbReference type="PROSITE" id="PS50801"/>
    </source>
</evidence>
<evidence type="ECO:0000313" key="2">
    <source>
        <dbReference type="EMBL" id="GIE98138.1"/>
    </source>
</evidence>
<sequence length="104" mass="10842">MFAIVRLDRAVLLCAERPLNGAAAPQLHGILDGAITEGASPIVVDLVSVPTIDEGIVAVLAAAADRIGHSGLCLELRLAGDRRFRLKSAFELRAALAQGFPEAA</sequence>
<keyword evidence="3" id="KW-1185">Reference proteome</keyword>